<dbReference type="VEuPathDB" id="VectorBase:ASIS001969"/>
<dbReference type="EnsemblMetazoa" id="ASIC012161-RA">
    <property type="protein sequence ID" value="ASIC012161-PA"/>
    <property type="gene ID" value="ASIC012161"/>
</dbReference>
<dbReference type="OrthoDB" id="7736991at2759"/>
<accession>A0A084W249</accession>
<gene>
    <name evidence="2" type="ORF">ZHAS_00012161</name>
</gene>
<evidence type="ECO:0000256" key="1">
    <source>
        <dbReference type="SAM" id="SignalP"/>
    </source>
</evidence>
<evidence type="ECO:0000313" key="2">
    <source>
        <dbReference type="EMBL" id="KFB44293.1"/>
    </source>
</evidence>
<feature type="chain" id="PRO_5010759946" evidence="1">
    <location>
        <begin position="23"/>
        <end position="390"/>
    </location>
</feature>
<evidence type="ECO:0000313" key="3">
    <source>
        <dbReference type="EnsemblMetazoa" id="ASIC012161-PA"/>
    </source>
</evidence>
<name>A0A084W249_ANOSI</name>
<dbReference type="AlphaFoldDB" id="A0A084W249"/>
<proteinExistence type="predicted"/>
<sequence length="390" mass="43395">MDHRFCAFLILSVLLCVPFAHGAGKPSTEPHVCGKPLSEIKNQVGAWVTRAEKCRPWARCADSAHVSQYKQGRAVCGKIEAKQQEKTLESLLPGVVSALSAMEKLYDPFKADIGKIVQEFERQLESIWTASEELQLEMLYASIGSGRVEKALHYRSIIGDHITDLTKTQFTAANAEELLQYAWNLTPWPERQKNTYKAIGEMVRSSENPLLQTAYAIDRANVNLPEDENSDQETYSKSMERLRANLTSGHLDTLLELARRYPPRYAYVRDNLGKLFGDRKPNPAELVAIVSTFPRELPTADERLLTLKAIAQQYLTDNATITAEPAYLYPMTVLAHELATSISDQADQSTADDAGETKTLPSSLADMFNTPISGRSVEYFSQSLASKTSG</sequence>
<dbReference type="STRING" id="74873.A0A084W249"/>
<keyword evidence="4" id="KW-1185">Reference proteome</keyword>
<dbReference type="OMA" id="IRCEILA"/>
<dbReference type="EMBL" id="KE525273">
    <property type="protein sequence ID" value="KFB44293.1"/>
    <property type="molecule type" value="Genomic_DNA"/>
</dbReference>
<dbReference type="Proteomes" id="UP000030765">
    <property type="component" value="Unassembled WGS sequence"/>
</dbReference>
<dbReference type="VEuPathDB" id="VectorBase:ASIC012161"/>
<feature type="signal peptide" evidence="1">
    <location>
        <begin position="1"/>
        <end position="22"/>
    </location>
</feature>
<evidence type="ECO:0000313" key="4">
    <source>
        <dbReference type="Proteomes" id="UP000030765"/>
    </source>
</evidence>
<keyword evidence="1" id="KW-0732">Signal</keyword>
<reference evidence="3" key="2">
    <citation type="submission" date="2020-05" db="UniProtKB">
        <authorList>
            <consortium name="EnsemblMetazoa"/>
        </authorList>
    </citation>
    <scope>IDENTIFICATION</scope>
</reference>
<organism evidence="2">
    <name type="scientific">Anopheles sinensis</name>
    <name type="common">Mosquito</name>
    <dbReference type="NCBI Taxonomy" id="74873"/>
    <lineage>
        <taxon>Eukaryota</taxon>
        <taxon>Metazoa</taxon>
        <taxon>Ecdysozoa</taxon>
        <taxon>Arthropoda</taxon>
        <taxon>Hexapoda</taxon>
        <taxon>Insecta</taxon>
        <taxon>Pterygota</taxon>
        <taxon>Neoptera</taxon>
        <taxon>Endopterygota</taxon>
        <taxon>Diptera</taxon>
        <taxon>Nematocera</taxon>
        <taxon>Culicoidea</taxon>
        <taxon>Culicidae</taxon>
        <taxon>Anophelinae</taxon>
        <taxon>Anopheles</taxon>
    </lineage>
</organism>
<reference evidence="2 4" key="1">
    <citation type="journal article" date="2014" name="BMC Genomics">
        <title>Genome sequence of Anopheles sinensis provides insight into genetics basis of mosquito competence for malaria parasites.</title>
        <authorList>
            <person name="Zhou D."/>
            <person name="Zhang D."/>
            <person name="Ding G."/>
            <person name="Shi L."/>
            <person name="Hou Q."/>
            <person name="Ye Y."/>
            <person name="Xu Y."/>
            <person name="Zhou H."/>
            <person name="Xiong C."/>
            <person name="Li S."/>
            <person name="Yu J."/>
            <person name="Hong S."/>
            <person name="Yu X."/>
            <person name="Zou P."/>
            <person name="Chen C."/>
            <person name="Chang X."/>
            <person name="Wang W."/>
            <person name="Lv Y."/>
            <person name="Sun Y."/>
            <person name="Ma L."/>
            <person name="Shen B."/>
            <person name="Zhu C."/>
        </authorList>
    </citation>
    <scope>NUCLEOTIDE SEQUENCE [LARGE SCALE GENOMIC DNA]</scope>
</reference>
<dbReference type="EMBL" id="ATLV01019498">
    <property type="status" value="NOT_ANNOTATED_CDS"/>
    <property type="molecule type" value="Genomic_DNA"/>
</dbReference>
<protein>
    <submittedName>
        <fullName evidence="2 3">TRIO salivary gland protein</fullName>
    </submittedName>
</protein>